<dbReference type="GO" id="GO:0003677">
    <property type="term" value="F:DNA binding"/>
    <property type="evidence" value="ECO:0007669"/>
    <property type="project" value="UniProtKB-KW"/>
</dbReference>
<dbReference type="PROSITE" id="PS50995">
    <property type="entry name" value="HTH_MARR_2"/>
    <property type="match status" value="1"/>
</dbReference>
<protein>
    <submittedName>
        <fullName evidence="5">MarR family transcriptional regulator</fullName>
    </submittedName>
</protein>
<keyword evidence="3" id="KW-0804">Transcription</keyword>
<dbReference type="SUPFAM" id="SSF46785">
    <property type="entry name" value="Winged helix' DNA-binding domain"/>
    <property type="match status" value="1"/>
</dbReference>
<dbReference type="Gene3D" id="1.10.10.10">
    <property type="entry name" value="Winged helix-like DNA-binding domain superfamily/Winged helix DNA-binding domain"/>
    <property type="match status" value="1"/>
</dbReference>
<dbReference type="InterPro" id="IPR036390">
    <property type="entry name" value="WH_DNA-bd_sf"/>
</dbReference>
<evidence type="ECO:0000259" key="4">
    <source>
        <dbReference type="PROSITE" id="PS50995"/>
    </source>
</evidence>
<name>A0A0S3F4B0_9SPHN</name>
<evidence type="ECO:0000256" key="2">
    <source>
        <dbReference type="ARBA" id="ARBA00023125"/>
    </source>
</evidence>
<dbReference type="SMART" id="SM00347">
    <property type="entry name" value="HTH_MARR"/>
    <property type="match status" value="1"/>
</dbReference>
<dbReference type="OrthoDB" id="9807800at2"/>
<feature type="domain" description="HTH marR-type" evidence="4">
    <location>
        <begin position="8"/>
        <end position="140"/>
    </location>
</feature>
<dbReference type="Pfam" id="PF12802">
    <property type="entry name" value="MarR_2"/>
    <property type="match status" value="1"/>
</dbReference>
<accession>A0A0S3F4B0</accession>
<dbReference type="RefSeq" id="WP_062068654.1">
    <property type="nucleotide sequence ID" value="NZ_CP013264.1"/>
</dbReference>
<dbReference type="Proteomes" id="UP000056968">
    <property type="component" value="Chromosome"/>
</dbReference>
<dbReference type="STRING" id="1332080.ATN00_10150"/>
<evidence type="ECO:0000313" key="6">
    <source>
        <dbReference type="Proteomes" id="UP000056968"/>
    </source>
</evidence>
<dbReference type="InterPro" id="IPR039422">
    <property type="entry name" value="MarR/SlyA-like"/>
</dbReference>
<dbReference type="GO" id="GO:0006950">
    <property type="term" value="P:response to stress"/>
    <property type="evidence" value="ECO:0007669"/>
    <property type="project" value="TreeGrafter"/>
</dbReference>
<evidence type="ECO:0000256" key="3">
    <source>
        <dbReference type="ARBA" id="ARBA00023163"/>
    </source>
</evidence>
<evidence type="ECO:0000313" key="5">
    <source>
        <dbReference type="EMBL" id="ALR22528.1"/>
    </source>
</evidence>
<sequence length="140" mass="15307">MEIGVTQEKELTDADYRALAAFRHAIRRFQSFSEGQAAQAGLTPQQHQALLAIRAATPEQATVGYVAERLILKPHSATGLVDRLVALGLVVREAAAADRRRVYLRLTPGAYAMLAALTAIHREEVQKLRPVLLDILGQLA</sequence>
<dbReference type="PROSITE" id="PS01117">
    <property type="entry name" value="HTH_MARR_1"/>
    <property type="match status" value="1"/>
</dbReference>
<proteinExistence type="predicted"/>
<gene>
    <name evidence="5" type="ORF">ATN00_10150</name>
</gene>
<dbReference type="GO" id="GO:0003700">
    <property type="term" value="F:DNA-binding transcription factor activity"/>
    <property type="evidence" value="ECO:0007669"/>
    <property type="project" value="InterPro"/>
</dbReference>
<dbReference type="InterPro" id="IPR036388">
    <property type="entry name" value="WH-like_DNA-bd_sf"/>
</dbReference>
<keyword evidence="2" id="KW-0238">DNA-binding</keyword>
<reference evidence="5 6" key="1">
    <citation type="submission" date="2015-11" db="EMBL/GenBank/DDBJ databases">
        <title>A Two-component Flavoprotein Monooxygenase System MeaXY Responsible for para-Hydroxylation of 2-Methyl-6-ethylaniline and 2,6-Diethylaniline in Sphingobium baderi DE-13.</title>
        <authorList>
            <person name="Cheng M."/>
            <person name="Meng Q."/>
            <person name="Yang Y."/>
            <person name="Chu C."/>
            <person name="Yan X."/>
            <person name="He J."/>
            <person name="Li S."/>
        </authorList>
    </citation>
    <scope>NUCLEOTIDE SEQUENCE [LARGE SCALE GENOMIC DNA]</scope>
    <source>
        <strain evidence="5 6">DE-13</strain>
    </source>
</reference>
<keyword evidence="6" id="KW-1185">Reference proteome</keyword>
<dbReference type="AlphaFoldDB" id="A0A0S3F4B0"/>
<dbReference type="PANTHER" id="PTHR33164:SF43">
    <property type="entry name" value="HTH-TYPE TRANSCRIPTIONAL REPRESSOR YETL"/>
    <property type="match status" value="1"/>
</dbReference>
<dbReference type="InterPro" id="IPR023187">
    <property type="entry name" value="Tscrpt_reg_MarR-type_CS"/>
</dbReference>
<organism evidence="5 6">
    <name type="scientific">Sphingobium baderi</name>
    <dbReference type="NCBI Taxonomy" id="1332080"/>
    <lineage>
        <taxon>Bacteria</taxon>
        <taxon>Pseudomonadati</taxon>
        <taxon>Pseudomonadota</taxon>
        <taxon>Alphaproteobacteria</taxon>
        <taxon>Sphingomonadales</taxon>
        <taxon>Sphingomonadaceae</taxon>
        <taxon>Sphingobium</taxon>
    </lineage>
</organism>
<evidence type="ECO:0000256" key="1">
    <source>
        <dbReference type="ARBA" id="ARBA00023015"/>
    </source>
</evidence>
<dbReference type="PANTHER" id="PTHR33164">
    <property type="entry name" value="TRANSCRIPTIONAL REGULATOR, MARR FAMILY"/>
    <property type="match status" value="1"/>
</dbReference>
<dbReference type="InterPro" id="IPR000835">
    <property type="entry name" value="HTH_MarR-typ"/>
</dbReference>
<dbReference type="KEGG" id="sbd:ATN00_10150"/>
<dbReference type="EMBL" id="CP013264">
    <property type="protein sequence ID" value="ALR22528.1"/>
    <property type="molecule type" value="Genomic_DNA"/>
</dbReference>
<keyword evidence="1" id="KW-0805">Transcription regulation</keyword>